<dbReference type="WBParaSite" id="SSTP_0000631100.1">
    <property type="protein sequence ID" value="SSTP_0000631100.1"/>
    <property type="gene ID" value="SSTP_0000631100"/>
</dbReference>
<comment type="caution">
    <text evidence="2">Lacks conserved residue(s) required for the propagation of feature annotation.</text>
</comment>
<accession>A0A0K0E9X9</accession>
<dbReference type="PROSITE" id="PS50214">
    <property type="entry name" value="DISINTEGRIN_2"/>
    <property type="match status" value="1"/>
</dbReference>
<evidence type="ECO:0000259" key="4">
    <source>
        <dbReference type="PROSITE" id="PS50214"/>
    </source>
</evidence>
<dbReference type="Gene3D" id="3.40.390.10">
    <property type="entry name" value="Collagenase (Catalytic Domain)"/>
    <property type="match status" value="1"/>
</dbReference>
<protein>
    <submittedName>
        <fullName evidence="6 7">Disintegrin domain-containing protein</fullName>
    </submittedName>
</protein>
<evidence type="ECO:0000256" key="2">
    <source>
        <dbReference type="PROSITE-ProRule" id="PRU00068"/>
    </source>
</evidence>
<feature type="domain" description="Disintegrin" evidence="4">
    <location>
        <begin position="191"/>
        <end position="280"/>
    </location>
</feature>
<evidence type="ECO:0000313" key="6">
    <source>
        <dbReference type="WBParaSite" id="SSTP_0000631100.1"/>
    </source>
</evidence>
<dbReference type="Pfam" id="PF00200">
    <property type="entry name" value="Disintegrin"/>
    <property type="match status" value="1"/>
</dbReference>
<evidence type="ECO:0000313" key="7">
    <source>
        <dbReference type="WBParaSite" id="TCONS_00014283.p1"/>
    </source>
</evidence>
<dbReference type="Gene3D" id="4.10.70.10">
    <property type="entry name" value="Disintegrin domain"/>
    <property type="match status" value="1"/>
</dbReference>
<proteinExistence type="predicted"/>
<dbReference type="InterPro" id="IPR024079">
    <property type="entry name" value="MetalloPept_cat_dom_sf"/>
</dbReference>
<dbReference type="STRING" id="6248.A0A0K0E9X9"/>
<keyword evidence="1" id="KW-1015">Disulfide bond</keyword>
<dbReference type="InterPro" id="IPR036436">
    <property type="entry name" value="Disintegrin_dom_sf"/>
</dbReference>
<keyword evidence="3" id="KW-0812">Transmembrane</keyword>
<dbReference type="SUPFAM" id="SSF55486">
    <property type="entry name" value="Metalloproteases ('zincins'), catalytic domain"/>
    <property type="match status" value="1"/>
</dbReference>
<dbReference type="WBParaSite" id="TCONS_00014283.p1">
    <property type="protein sequence ID" value="TCONS_00014283.p1"/>
    <property type="gene ID" value="XLOC_009495"/>
</dbReference>
<dbReference type="InterPro" id="IPR051489">
    <property type="entry name" value="ADAM_Metalloproteinase"/>
</dbReference>
<keyword evidence="3" id="KW-0472">Membrane</keyword>
<evidence type="ECO:0000256" key="3">
    <source>
        <dbReference type="SAM" id="Phobius"/>
    </source>
</evidence>
<dbReference type="FunFam" id="4.10.70.10:FF:000003">
    <property type="entry name" value="Disintegrin and metalloproteinase domain-containing protein 17"/>
    <property type="match status" value="1"/>
</dbReference>
<dbReference type="GO" id="GO:0005886">
    <property type="term" value="C:plasma membrane"/>
    <property type="evidence" value="ECO:0007669"/>
    <property type="project" value="TreeGrafter"/>
</dbReference>
<dbReference type="PANTHER" id="PTHR45702:SF2">
    <property type="entry name" value="KUZBANIAN, ISOFORM A"/>
    <property type="match status" value="1"/>
</dbReference>
<keyword evidence="5" id="KW-1185">Reference proteome</keyword>
<keyword evidence="3" id="KW-1133">Transmembrane helix</keyword>
<dbReference type="SUPFAM" id="SSF57552">
    <property type="entry name" value="Blood coagulation inhibitor (disintegrin)"/>
    <property type="match status" value="1"/>
</dbReference>
<reference evidence="6" key="1">
    <citation type="submission" date="2015-08" db="UniProtKB">
        <authorList>
            <consortium name="WormBaseParasite"/>
        </authorList>
    </citation>
    <scope>IDENTIFICATION</scope>
</reference>
<dbReference type="GO" id="GO:0006509">
    <property type="term" value="P:membrane protein ectodomain proteolysis"/>
    <property type="evidence" value="ECO:0007669"/>
    <property type="project" value="TreeGrafter"/>
</dbReference>
<evidence type="ECO:0000256" key="1">
    <source>
        <dbReference type="ARBA" id="ARBA00023157"/>
    </source>
</evidence>
<dbReference type="InterPro" id="IPR001762">
    <property type="entry name" value="Disintegrin_dom"/>
</dbReference>
<name>A0A0K0E9X9_STRER</name>
<sequence>MEVGMYKDYDLDLRNYQIDLIIKKTNEILNKAILREENSTKSLIIQLSYGEIKTIKVLSKIQIITQISGSYKSGNILFTNKNFAKNKREVVGFSFGLFCNPHPLNIIGILTDVTESTFSFEYVLARRILHEIGHSLNAVHDNSSEYNYNIMAPLEILVEDKNNTLFSKPSLYAITKYVFEVCINFLVDINIRNCGNGILDKGEECDEGHKNFNVNFKCCNKYCKLNKEAKCSDSNHDCCLNCNIASTNISCYPKVFYQCIDESFCDGINPVCPKPRSLPDNTRCMKNGAKCLNGKCVDKCKSLNENFVHCICEDNNYRCHQCCKSINNGICKPIMDKILLEEGSICSNFNKNFRCNNESKCIYNSSLNYYNFHGVKRKKWTNYYIQNIVTILFILFLPIFIFLKARKNYFQIKKLHNNEIIMKAYKENN</sequence>
<dbReference type="Proteomes" id="UP000035681">
    <property type="component" value="Unplaced"/>
</dbReference>
<evidence type="ECO:0000313" key="5">
    <source>
        <dbReference type="Proteomes" id="UP000035681"/>
    </source>
</evidence>
<organism evidence="6">
    <name type="scientific">Strongyloides stercoralis</name>
    <name type="common">Threadworm</name>
    <dbReference type="NCBI Taxonomy" id="6248"/>
    <lineage>
        <taxon>Eukaryota</taxon>
        <taxon>Metazoa</taxon>
        <taxon>Ecdysozoa</taxon>
        <taxon>Nematoda</taxon>
        <taxon>Chromadorea</taxon>
        <taxon>Rhabditida</taxon>
        <taxon>Tylenchina</taxon>
        <taxon>Panagrolaimomorpha</taxon>
        <taxon>Strongyloidoidea</taxon>
        <taxon>Strongyloididae</taxon>
        <taxon>Strongyloides</taxon>
    </lineage>
</organism>
<dbReference type="PANTHER" id="PTHR45702">
    <property type="entry name" value="ADAM10/ADAM17 METALLOPEPTIDASE FAMILY MEMBER"/>
    <property type="match status" value="1"/>
</dbReference>
<dbReference type="AlphaFoldDB" id="A0A0K0E9X9"/>
<dbReference type="GO" id="GO:0004222">
    <property type="term" value="F:metalloendopeptidase activity"/>
    <property type="evidence" value="ECO:0007669"/>
    <property type="project" value="TreeGrafter"/>
</dbReference>
<dbReference type="SMART" id="SM00050">
    <property type="entry name" value="DISIN"/>
    <property type="match status" value="1"/>
</dbReference>
<feature type="transmembrane region" description="Helical" evidence="3">
    <location>
        <begin position="383"/>
        <end position="403"/>
    </location>
</feature>